<dbReference type="Pfam" id="PF04307">
    <property type="entry name" value="YdjM"/>
    <property type="match status" value="1"/>
</dbReference>
<evidence type="ECO:0000313" key="2">
    <source>
        <dbReference type="EMBL" id="PVW17382.1"/>
    </source>
</evidence>
<accession>A0A2U0I8F3</accession>
<dbReference type="PANTHER" id="PTHR40031">
    <property type="entry name" value="HYPOTHETICAL MEMBRANE SPANNING PROTEIN"/>
    <property type="match status" value="1"/>
</dbReference>
<feature type="transmembrane region" description="Helical" evidence="1">
    <location>
        <begin position="159"/>
        <end position="180"/>
    </location>
</feature>
<feature type="transmembrane region" description="Helical" evidence="1">
    <location>
        <begin position="126"/>
        <end position="147"/>
    </location>
</feature>
<dbReference type="Proteomes" id="UP000245962">
    <property type="component" value="Unassembled WGS sequence"/>
</dbReference>
<name>A0A2U0I8F3_9FLAO</name>
<protein>
    <submittedName>
        <fullName evidence="2">Metal-dependent hydrolase</fullName>
    </submittedName>
</protein>
<proteinExistence type="predicted"/>
<feature type="transmembrane region" description="Helical" evidence="1">
    <location>
        <begin position="89"/>
        <end position="106"/>
    </location>
</feature>
<keyword evidence="1" id="KW-0472">Membrane</keyword>
<dbReference type="AlphaFoldDB" id="A0A2U0I8F3"/>
<dbReference type="EMBL" id="QEHR01000001">
    <property type="protein sequence ID" value="PVW17382.1"/>
    <property type="molecule type" value="Genomic_DNA"/>
</dbReference>
<dbReference type="GO" id="GO:0016787">
    <property type="term" value="F:hydrolase activity"/>
    <property type="evidence" value="ECO:0007669"/>
    <property type="project" value="UniProtKB-KW"/>
</dbReference>
<reference evidence="2 3" key="1">
    <citation type="submission" date="2018-04" db="EMBL/GenBank/DDBJ databases">
        <title>Marixanthomonas spongiae HN-E44 sp. nov., isolated from a marine sponge.</title>
        <authorList>
            <person name="Luo L."/>
            <person name="Zhuang L."/>
        </authorList>
    </citation>
    <scope>NUCLEOTIDE SEQUENCE [LARGE SCALE GENOMIC DNA]</scope>
    <source>
        <strain evidence="2 3">HN-E44</strain>
    </source>
</reference>
<keyword evidence="1" id="KW-0812">Transmembrane</keyword>
<organism evidence="2 3">
    <name type="scientific">Marixanthomonas spongiae</name>
    <dbReference type="NCBI Taxonomy" id="2174845"/>
    <lineage>
        <taxon>Bacteria</taxon>
        <taxon>Pseudomonadati</taxon>
        <taxon>Bacteroidota</taxon>
        <taxon>Flavobacteriia</taxon>
        <taxon>Flavobacteriales</taxon>
        <taxon>Flavobacteriaceae</taxon>
        <taxon>Marixanthomonas</taxon>
    </lineage>
</organism>
<keyword evidence="1" id="KW-1133">Transmembrane helix</keyword>
<dbReference type="InterPro" id="IPR053170">
    <property type="entry name" value="Transcription_regulator"/>
</dbReference>
<dbReference type="PANTHER" id="PTHR40031:SF1">
    <property type="entry name" value="MEMBRANE-BOUND METAL-DEPENDENT HYDROLASE"/>
    <property type="match status" value="1"/>
</dbReference>
<keyword evidence="2" id="KW-0378">Hydrolase</keyword>
<dbReference type="OrthoDB" id="9781927at2"/>
<dbReference type="RefSeq" id="WP_116693131.1">
    <property type="nucleotide sequence ID" value="NZ_QEHR01000001.1"/>
</dbReference>
<gene>
    <name evidence="2" type="ORF">DDV96_02435</name>
</gene>
<sequence>MDSLTQIVLGAAVGEATLGKTMGNKAMLYGAIAGTIPDLDVLSSNFVDTVTALEMHRGFTHSIVFSVVFGGFFAWLTSLYEKRATFKQWYWLWFMCFITHPLLDAHTTWGTQLFWPFDLRLAYKNIFVIDPLYTLPFLICVIWAAFLKRGTEKRRKINNAGLIISSGYMAITLILKGITYHKFTNALNQQNIAYKAVETKPSPFNTILWTANVEVDDAFLIGDYSFFDSKPIQFYRHPKNHAALGDLKKENKVQRLIAISNGWYAISEKENQIYFNDLRFGLLSVDPQTEKYAFSYRLEPTSKGVNVVEEPKNRDDAKKLLADLWERVKGN</sequence>
<evidence type="ECO:0000313" key="3">
    <source>
        <dbReference type="Proteomes" id="UP000245962"/>
    </source>
</evidence>
<keyword evidence="3" id="KW-1185">Reference proteome</keyword>
<dbReference type="InterPro" id="IPR007404">
    <property type="entry name" value="YdjM-like"/>
</dbReference>
<evidence type="ECO:0000256" key="1">
    <source>
        <dbReference type="SAM" id="Phobius"/>
    </source>
</evidence>
<feature type="transmembrane region" description="Helical" evidence="1">
    <location>
        <begin position="59"/>
        <end position="77"/>
    </location>
</feature>
<comment type="caution">
    <text evidence="2">The sequence shown here is derived from an EMBL/GenBank/DDBJ whole genome shotgun (WGS) entry which is preliminary data.</text>
</comment>